<dbReference type="GO" id="GO:0005524">
    <property type="term" value="F:ATP binding"/>
    <property type="evidence" value="ECO:0007669"/>
    <property type="project" value="UniProtKB-KW"/>
</dbReference>
<feature type="domain" description="ABC transporter" evidence="4">
    <location>
        <begin position="12"/>
        <end position="250"/>
    </location>
</feature>
<dbReference type="CDD" id="cd03261">
    <property type="entry name" value="ABC_Org_Solvent_Resistant"/>
    <property type="match status" value="1"/>
</dbReference>
<evidence type="ECO:0000256" key="1">
    <source>
        <dbReference type="ARBA" id="ARBA00022448"/>
    </source>
</evidence>
<keyword evidence="3 5" id="KW-0067">ATP-binding</keyword>
<dbReference type="PROSITE" id="PS00211">
    <property type="entry name" value="ABC_TRANSPORTER_1"/>
    <property type="match status" value="1"/>
</dbReference>
<evidence type="ECO:0000256" key="3">
    <source>
        <dbReference type="ARBA" id="ARBA00022840"/>
    </source>
</evidence>
<keyword evidence="1" id="KW-0813">Transport</keyword>
<dbReference type="EMBL" id="FPHN01000073">
    <property type="protein sequence ID" value="SFV57054.1"/>
    <property type="molecule type" value="Genomic_DNA"/>
</dbReference>
<reference evidence="5" key="1">
    <citation type="submission" date="2016-10" db="EMBL/GenBank/DDBJ databases">
        <authorList>
            <person name="de Groot N.N."/>
        </authorList>
    </citation>
    <scope>NUCLEOTIDE SEQUENCE</scope>
</reference>
<evidence type="ECO:0000259" key="4">
    <source>
        <dbReference type="PROSITE" id="PS50893"/>
    </source>
</evidence>
<keyword evidence="2" id="KW-0547">Nucleotide-binding</keyword>
<dbReference type="InterPro" id="IPR003593">
    <property type="entry name" value="AAA+_ATPase"/>
</dbReference>
<evidence type="ECO:0000256" key="2">
    <source>
        <dbReference type="ARBA" id="ARBA00022741"/>
    </source>
</evidence>
<dbReference type="Gene3D" id="3.40.50.300">
    <property type="entry name" value="P-loop containing nucleotide triphosphate hydrolases"/>
    <property type="match status" value="1"/>
</dbReference>
<dbReference type="AlphaFoldDB" id="A0A1W1BU92"/>
<dbReference type="InterPro" id="IPR027417">
    <property type="entry name" value="P-loop_NTPase"/>
</dbReference>
<dbReference type="SMART" id="SM00382">
    <property type="entry name" value="AAA"/>
    <property type="match status" value="1"/>
</dbReference>
<organism evidence="5">
    <name type="scientific">hydrothermal vent metagenome</name>
    <dbReference type="NCBI Taxonomy" id="652676"/>
    <lineage>
        <taxon>unclassified sequences</taxon>
        <taxon>metagenomes</taxon>
        <taxon>ecological metagenomes</taxon>
    </lineage>
</organism>
<dbReference type="Pfam" id="PF00005">
    <property type="entry name" value="ABC_tran"/>
    <property type="match status" value="1"/>
</dbReference>
<dbReference type="InterPro" id="IPR003439">
    <property type="entry name" value="ABC_transporter-like_ATP-bd"/>
</dbReference>
<dbReference type="PROSITE" id="PS50893">
    <property type="entry name" value="ABC_TRANSPORTER_2"/>
    <property type="match status" value="1"/>
</dbReference>
<dbReference type="PANTHER" id="PTHR43023">
    <property type="entry name" value="PROTEIN TRIGALACTOSYLDIACYLGLYCEROL 3, CHLOROPLASTIC"/>
    <property type="match status" value="1"/>
</dbReference>
<name>A0A1W1BU92_9ZZZZ</name>
<proteinExistence type="predicted"/>
<accession>A0A1W1BU92</accession>
<dbReference type="SUPFAM" id="SSF52540">
    <property type="entry name" value="P-loop containing nucleoside triphosphate hydrolases"/>
    <property type="match status" value="1"/>
</dbReference>
<protein>
    <submittedName>
        <fullName evidence="5">Methionine ABC transporter ATP-binding protein</fullName>
    </submittedName>
</protein>
<dbReference type="InterPro" id="IPR017871">
    <property type="entry name" value="ABC_transporter-like_CS"/>
</dbReference>
<dbReference type="GO" id="GO:0016887">
    <property type="term" value="F:ATP hydrolysis activity"/>
    <property type="evidence" value="ECO:0007669"/>
    <property type="project" value="InterPro"/>
</dbReference>
<gene>
    <name evidence="5" type="ORF">MNB_SV-14-619</name>
</gene>
<sequence length="261" mass="29133">MRPSFDEKHPLIEIKHLQKVFGTKEVLKDVNLIFPKGSTTVILGLSGGGKSTIIKHIVGLMKPTSGEIIVNGVNVDSCSEEELRGVRKGIGYLFQDGAMFDSMNIFDNVAFPLREHFKLSEDEVEKEVMKMLNMTGLDAKRVAKLFPNELSGGMRKRAGLARAIIMKPKIILYDEPTSGLDPITSDLITQLILKLQKELGVTSVLITHDMKESFKSADYLAFLFEGEIIEWADNETFKNTKNPYVRQLINGSGEGPIQFNE</sequence>
<evidence type="ECO:0000313" key="5">
    <source>
        <dbReference type="EMBL" id="SFV57054.1"/>
    </source>
</evidence>
<dbReference type="PANTHER" id="PTHR43023:SF6">
    <property type="entry name" value="INTERMEMBRANE PHOSPHOLIPID TRANSPORT SYSTEM ATP-BINDING PROTEIN MLAF"/>
    <property type="match status" value="1"/>
</dbReference>